<evidence type="ECO:0000256" key="1">
    <source>
        <dbReference type="ARBA" id="ARBA00022801"/>
    </source>
</evidence>
<dbReference type="EC" id="3.1.4.58" evidence="2"/>
<dbReference type="Gene3D" id="3.90.1140.10">
    <property type="entry name" value="Cyclic phosphodiesterase"/>
    <property type="match status" value="1"/>
</dbReference>
<dbReference type="PANTHER" id="PTHR35561">
    <property type="entry name" value="RNA 2',3'-CYCLIC PHOSPHODIESTERASE"/>
    <property type="match status" value="1"/>
</dbReference>
<sequence length="209" mass="21024">MPAGSSARLFVALDLPAEVRDALVAWRAPVLAAAEGGLRAVDPAALHVTLCFLGSLPLASVEPVGEAVMGAIGSVGGAAGPHGGAPVPGVDVGVGGLALGDGLWLPRRRPRVLTVALEDGDGALAAVQAAVADALTAGGWFAPEPRRYLPHVTVARVRERRPAAAAALTRAPLPATPALAFAGVAVTLYRSLLGGGPARYEPLVRVALR</sequence>
<dbReference type="InterPro" id="IPR004175">
    <property type="entry name" value="RNA_CPDase"/>
</dbReference>
<dbReference type="GO" id="GO:0008664">
    <property type="term" value="F:RNA 2',3'-cyclic 3'-phosphodiesterase activity"/>
    <property type="evidence" value="ECO:0007669"/>
    <property type="project" value="UniProtKB-EC"/>
</dbReference>
<dbReference type="SUPFAM" id="SSF55144">
    <property type="entry name" value="LigT-like"/>
    <property type="match status" value="1"/>
</dbReference>
<dbReference type="HOGENOM" id="CLU_081251_1_1_11"/>
<dbReference type="Pfam" id="PF13563">
    <property type="entry name" value="2_5_RNA_ligase2"/>
    <property type="match status" value="1"/>
</dbReference>
<dbReference type="STRING" id="469383.Cwoe_3245"/>
<dbReference type="GO" id="GO:0004113">
    <property type="term" value="F:2',3'-cyclic-nucleotide 3'-phosphodiesterase activity"/>
    <property type="evidence" value="ECO:0007669"/>
    <property type="project" value="InterPro"/>
</dbReference>
<protein>
    <recommendedName>
        <fullName evidence="2">RNA 2',3'-cyclic phosphodiesterase</fullName>
        <shortName evidence="2">RNA 2',3'-CPDase</shortName>
        <ecNumber evidence="2">3.1.4.58</ecNumber>
    </recommendedName>
</protein>
<feature type="active site" description="Proton acceptor" evidence="2">
    <location>
        <position position="151"/>
    </location>
</feature>
<comment type="catalytic activity">
    <reaction evidence="2">
        <text>a 3'-end 2',3'-cyclophospho-ribonucleotide-RNA + H2O = a 3'-end 2'-phospho-ribonucleotide-RNA + H(+)</text>
        <dbReference type="Rhea" id="RHEA:11828"/>
        <dbReference type="Rhea" id="RHEA-COMP:10464"/>
        <dbReference type="Rhea" id="RHEA-COMP:17353"/>
        <dbReference type="ChEBI" id="CHEBI:15377"/>
        <dbReference type="ChEBI" id="CHEBI:15378"/>
        <dbReference type="ChEBI" id="CHEBI:83064"/>
        <dbReference type="ChEBI" id="CHEBI:173113"/>
        <dbReference type="EC" id="3.1.4.58"/>
    </reaction>
</comment>
<dbReference type="HAMAP" id="MF_01940">
    <property type="entry name" value="RNA_CPDase"/>
    <property type="match status" value="1"/>
</dbReference>
<accession>D3FE47</accession>
<dbReference type="GO" id="GO:0016874">
    <property type="term" value="F:ligase activity"/>
    <property type="evidence" value="ECO:0007669"/>
    <property type="project" value="UniProtKB-KW"/>
</dbReference>
<comment type="similarity">
    <text evidence="2">Belongs to the 2H phosphoesterase superfamily. ThpR family.</text>
</comment>
<evidence type="ECO:0000256" key="2">
    <source>
        <dbReference type="HAMAP-Rule" id="MF_01940"/>
    </source>
</evidence>
<dbReference type="eggNOG" id="COG1514">
    <property type="taxonomic scope" value="Bacteria"/>
</dbReference>
<dbReference type="PANTHER" id="PTHR35561:SF1">
    <property type="entry name" value="RNA 2',3'-CYCLIC PHOSPHODIESTERASE"/>
    <property type="match status" value="1"/>
</dbReference>
<dbReference type="RefSeq" id="WP_012934714.1">
    <property type="nucleotide sequence ID" value="NC_013739.1"/>
</dbReference>
<dbReference type="InterPro" id="IPR009097">
    <property type="entry name" value="Cyclic_Pdiesterase"/>
</dbReference>
<dbReference type="OrthoDB" id="9787070at2"/>
<evidence type="ECO:0000313" key="4">
    <source>
        <dbReference type="Proteomes" id="UP000008229"/>
    </source>
</evidence>
<keyword evidence="1 2" id="KW-0378">Hydrolase</keyword>
<feature type="short sequence motif" description="HXTX 1" evidence="2">
    <location>
        <begin position="47"/>
        <end position="50"/>
    </location>
</feature>
<organism evidence="3 4">
    <name type="scientific">Conexibacter woesei (strain DSM 14684 / CCUG 47730 / CIP 108061 / JCM 11494 / NBRC 100937 / ID131577)</name>
    <dbReference type="NCBI Taxonomy" id="469383"/>
    <lineage>
        <taxon>Bacteria</taxon>
        <taxon>Bacillati</taxon>
        <taxon>Actinomycetota</taxon>
        <taxon>Thermoleophilia</taxon>
        <taxon>Solirubrobacterales</taxon>
        <taxon>Conexibacteraceae</taxon>
        <taxon>Conexibacter</taxon>
    </lineage>
</organism>
<comment type="function">
    <text evidence="2">Hydrolyzes RNA 2',3'-cyclic phosphodiester to an RNA 2'-phosphomonoester.</text>
</comment>
<feature type="short sequence motif" description="HXTX 2" evidence="2">
    <location>
        <begin position="151"/>
        <end position="154"/>
    </location>
</feature>
<proteinExistence type="inferred from homology"/>
<name>D3FE47_CONWI</name>
<keyword evidence="3" id="KW-0436">Ligase</keyword>
<dbReference type="EMBL" id="CP001854">
    <property type="protein sequence ID" value="ADB51663.1"/>
    <property type="molecule type" value="Genomic_DNA"/>
</dbReference>
<feature type="active site" description="Proton donor" evidence="2">
    <location>
        <position position="47"/>
    </location>
</feature>
<keyword evidence="4" id="KW-1185">Reference proteome</keyword>
<gene>
    <name evidence="3" type="ordered locus">Cwoe_3245</name>
</gene>
<dbReference type="AlphaFoldDB" id="D3FE47"/>
<dbReference type="Proteomes" id="UP000008229">
    <property type="component" value="Chromosome"/>
</dbReference>
<dbReference type="KEGG" id="cwo:Cwoe_3245"/>
<evidence type="ECO:0000313" key="3">
    <source>
        <dbReference type="EMBL" id="ADB51663.1"/>
    </source>
</evidence>
<reference evidence="4" key="2">
    <citation type="submission" date="2010-01" db="EMBL/GenBank/DDBJ databases">
        <title>The complete genome of Conexibacter woesei DSM 14684.</title>
        <authorList>
            <consortium name="US DOE Joint Genome Institute (JGI-PGF)"/>
            <person name="Lucas S."/>
            <person name="Copeland A."/>
            <person name="Lapidus A."/>
            <person name="Glavina del Rio T."/>
            <person name="Dalin E."/>
            <person name="Tice H."/>
            <person name="Bruce D."/>
            <person name="Goodwin L."/>
            <person name="Pitluck S."/>
            <person name="Kyrpides N."/>
            <person name="Mavromatis K."/>
            <person name="Ivanova N."/>
            <person name="Mikhailova N."/>
            <person name="Chertkov O."/>
            <person name="Brettin T."/>
            <person name="Detter J.C."/>
            <person name="Han C."/>
            <person name="Larimer F."/>
            <person name="Land M."/>
            <person name="Hauser L."/>
            <person name="Markowitz V."/>
            <person name="Cheng J.-F."/>
            <person name="Hugenholtz P."/>
            <person name="Woyke T."/>
            <person name="Wu D."/>
            <person name="Pukall R."/>
            <person name="Steenblock K."/>
            <person name="Schneider S."/>
            <person name="Klenk H.-P."/>
            <person name="Eisen J.A."/>
        </authorList>
    </citation>
    <scope>NUCLEOTIDE SEQUENCE [LARGE SCALE GENOMIC DNA]</scope>
    <source>
        <strain evidence="4">DSM 14684 / CIP 108061 / JCM 11494 / NBRC 100937 / ID131577</strain>
    </source>
</reference>
<reference evidence="3 4" key="1">
    <citation type="journal article" date="2010" name="Stand. Genomic Sci.">
        <title>Complete genome sequence of Conexibacter woesei type strain (ID131577).</title>
        <authorList>
            <person name="Pukall R."/>
            <person name="Lapidus A."/>
            <person name="Glavina Del Rio T."/>
            <person name="Copeland A."/>
            <person name="Tice H."/>
            <person name="Cheng J.-F."/>
            <person name="Lucas S."/>
            <person name="Chen F."/>
            <person name="Nolan M."/>
            <person name="Bruce D."/>
            <person name="Goodwin L."/>
            <person name="Pitluck S."/>
            <person name="Mavromatis K."/>
            <person name="Ivanova N."/>
            <person name="Ovchinnikova G."/>
            <person name="Pati A."/>
            <person name="Chen A."/>
            <person name="Palaniappan K."/>
            <person name="Land M."/>
            <person name="Hauser L."/>
            <person name="Chang Y.-J."/>
            <person name="Jeffries C.D."/>
            <person name="Chain P."/>
            <person name="Meincke L."/>
            <person name="Sims D."/>
            <person name="Brettin T."/>
            <person name="Detter J.C."/>
            <person name="Rohde M."/>
            <person name="Goeker M."/>
            <person name="Bristow J."/>
            <person name="Eisen J.A."/>
            <person name="Markowitz V."/>
            <person name="Kyrpides N.C."/>
            <person name="Klenk H.-P."/>
            <person name="Hugenholtz P."/>
        </authorList>
    </citation>
    <scope>NUCLEOTIDE SEQUENCE [LARGE SCALE GENOMIC DNA]</scope>
    <source>
        <strain evidence="4">DSM 14684 / CIP 108061 / JCM 11494 / NBRC 100937 / ID131577</strain>
    </source>
</reference>